<dbReference type="EMBL" id="AAMS01000002">
    <property type="protein sequence ID" value="EAQ07396.1"/>
    <property type="molecule type" value="Genomic_DNA"/>
</dbReference>
<dbReference type="InterPro" id="IPR017585">
    <property type="entry name" value="SAF_FlgA"/>
</dbReference>
<dbReference type="PANTHER" id="PTHR36307">
    <property type="entry name" value="FLAGELLA BASAL BODY P-RING FORMATION PROTEIN FLGA"/>
    <property type="match status" value="1"/>
</dbReference>
<dbReference type="SMART" id="SM00858">
    <property type="entry name" value="SAF"/>
    <property type="match status" value="1"/>
</dbReference>
<feature type="chain" id="PRO_5005121415" description="Flagella basal body P-ring formation protein FlgA" evidence="4">
    <location>
        <begin position="18"/>
        <end position="237"/>
    </location>
</feature>
<keyword evidence="6" id="KW-0282">Flagellum</keyword>
<evidence type="ECO:0000256" key="2">
    <source>
        <dbReference type="ARBA" id="ARBA00022729"/>
    </source>
</evidence>
<comment type="function">
    <text evidence="4">Involved in the assembly process of the P-ring formation. It may associate with FlgF on the rod constituting a structure essential for the P-ring assembly or may act as a modulator protein for the P-ring assembly.</text>
</comment>
<dbReference type="AlphaFoldDB" id="A3V215"/>
<dbReference type="NCBIfam" id="TIGR03170">
    <property type="entry name" value="flgA_cterm"/>
    <property type="match status" value="1"/>
</dbReference>
<evidence type="ECO:0000256" key="3">
    <source>
        <dbReference type="ARBA" id="ARBA00022764"/>
    </source>
</evidence>
<keyword evidence="6" id="KW-0966">Cell projection</keyword>
<feature type="domain" description="SAF" evidence="5">
    <location>
        <begin position="109"/>
        <end position="170"/>
    </location>
</feature>
<feature type="signal peptide" evidence="4">
    <location>
        <begin position="1"/>
        <end position="17"/>
    </location>
</feature>
<comment type="similarity">
    <text evidence="4">Belongs to the FlgA family.</text>
</comment>
<comment type="subcellular location">
    <subcellularLocation>
        <location evidence="1 4">Periplasm</location>
    </subcellularLocation>
</comment>
<gene>
    <name evidence="6" type="ORF">SKA53_11203</name>
</gene>
<keyword evidence="4" id="KW-1005">Bacterial flagellum biogenesis</keyword>
<organism evidence="6 7">
    <name type="scientific">Yoonia vestfoldensis SKA53</name>
    <dbReference type="NCBI Taxonomy" id="314232"/>
    <lineage>
        <taxon>Bacteria</taxon>
        <taxon>Pseudomonadati</taxon>
        <taxon>Pseudomonadota</taxon>
        <taxon>Alphaproteobacteria</taxon>
        <taxon>Rhodobacterales</taxon>
        <taxon>Paracoccaceae</taxon>
        <taxon>Yoonia</taxon>
    </lineage>
</organism>
<evidence type="ECO:0000313" key="7">
    <source>
        <dbReference type="Proteomes" id="UP000004507"/>
    </source>
</evidence>
<dbReference type="GO" id="GO:0044780">
    <property type="term" value="P:bacterial-type flagellum assembly"/>
    <property type="evidence" value="ECO:0007669"/>
    <property type="project" value="InterPro"/>
</dbReference>
<dbReference type="STRING" id="314232.SKA53_11203"/>
<dbReference type="Pfam" id="PF13144">
    <property type="entry name" value="ChapFlgA"/>
    <property type="match status" value="1"/>
</dbReference>
<dbReference type="InterPro" id="IPR039246">
    <property type="entry name" value="Flagellar_FlgA"/>
</dbReference>
<evidence type="ECO:0000256" key="4">
    <source>
        <dbReference type="RuleBase" id="RU362063"/>
    </source>
</evidence>
<dbReference type="CDD" id="cd11614">
    <property type="entry name" value="SAF_CpaB_FlgA_like"/>
    <property type="match status" value="1"/>
</dbReference>
<dbReference type="OrthoDB" id="7849480at2"/>
<evidence type="ECO:0000313" key="6">
    <source>
        <dbReference type="EMBL" id="EAQ07396.1"/>
    </source>
</evidence>
<sequence>MMRWLSIMLFWPFALFAQDQAATRIVTGQEVQQAIIERLASVGEIAAPNVMAEKQFYACDAPLEVEQAFNGWRSVTVRCPSPVEWSIALRAQVQGALPQVPKVTEGQVTQAVFLRRPLRSGDRIQLDDLEIRPIDPLSVNNVYITIEDVVGRVLSQSLTPRVPVSPRHLQRDWAINADDIVTLQIVNGGIEIESPGIALEPGQIGDNIRLRNLSSGSEVIGRISQERKVQVISKMAP</sequence>
<keyword evidence="6" id="KW-0969">Cilium</keyword>
<dbReference type="eggNOG" id="COG1261">
    <property type="taxonomic scope" value="Bacteria"/>
</dbReference>
<keyword evidence="2 4" id="KW-0732">Signal</keyword>
<dbReference type="PANTHER" id="PTHR36307:SF1">
    <property type="entry name" value="FLAGELLA BASAL BODY P-RING FORMATION PROTEIN FLGA"/>
    <property type="match status" value="1"/>
</dbReference>
<proteinExistence type="inferred from homology"/>
<dbReference type="RefSeq" id="WP_007206182.1">
    <property type="nucleotide sequence ID" value="NZ_CH672414.1"/>
</dbReference>
<name>A3V215_9RHOB</name>
<dbReference type="GO" id="GO:0042597">
    <property type="term" value="C:periplasmic space"/>
    <property type="evidence" value="ECO:0007669"/>
    <property type="project" value="UniProtKB-SubCell"/>
</dbReference>
<dbReference type="Proteomes" id="UP000004507">
    <property type="component" value="Unassembled WGS sequence"/>
</dbReference>
<keyword evidence="3 4" id="KW-0574">Periplasm</keyword>
<evidence type="ECO:0000259" key="5">
    <source>
        <dbReference type="SMART" id="SM00858"/>
    </source>
</evidence>
<dbReference type="InterPro" id="IPR013974">
    <property type="entry name" value="SAF"/>
</dbReference>
<comment type="caution">
    <text evidence="6">The sequence shown here is derived from an EMBL/GenBank/DDBJ whole genome shotgun (WGS) entry which is preliminary data.</text>
</comment>
<accession>A3V215</accession>
<keyword evidence="7" id="KW-1185">Reference proteome</keyword>
<dbReference type="HOGENOM" id="CLU_082110_0_0_5"/>
<dbReference type="Gene3D" id="2.30.30.760">
    <property type="match status" value="1"/>
</dbReference>
<reference evidence="6 7" key="1">
    <citation type="submission" date="2006-01" db="EMBL/GenBank/DDBJ databases">
        <authorList>
            <person name="Hagstrom A."/>
            <person name="Ferriera S."/>
            <person name="Johnson J."/>
            <person name="Kravitz S."/>
            <person name="Halpern A."/>
            <person name="Remington K."/>
            <person name="Beeson K."/>
            <person name="Tran B."/>
            <person name="Rogers Y.-H."/>
            <person name="Friedman R."/>
            <person name="Venter J.C."/>
        </authorList>
    </citation>
    <scope>NUCLEOTIDE SEQUENCE [LARGE SCALE GENOMIC DNA]</scope>
    <source>
        <strain evidence="6 7">SKA53</strain>
    </source>
</reference>
<protein>
    <recommendedName>
        <fullName evidence="4">Flagella basal body P-ring formation protein FlgA</fullName>
    </recommendedName>
</protein>
<evidence type="ECO:0000256" key="1">
    <source>
        <dbReference type="ARBA" id="ARBA00004418"/>
    </source>
</evidence>